<dbReference type="Proteomes" id="UP000263273">
    <property type="component" value="Unassembled WGS sequence"/>
</dbReference>
<dbReference type="STRING" id="378794.GCA_001570625_01146"/>
<dbReference type="InterPro" id="IPR023378">
    <property type="entry name" value="YheA/YmcA-like_dom_sf"/>
</dbReference>
<accession>A0A354YUG4</accession>
<comment type="caution">
    <text evidence="1">The sequence shown here is derived from an EMBL/GenBank/DDBJ whole genome shotgun (WGS) entry which is preliminary data.</text>
</comment>
<protein>
    <submittedName>
        <fullName evidence="1">YlbF family regulator</fullName>
    </submittedName>
</protein>
<dbReference type="Gene3D" id="1.20.1500.10">
    <property type="entry name" value="YheA/YmcA-like"/>
    <property type="match status" value="1"/>
</dbReference>
<dbReference type="AlphaFoldDB" id="A0A354YUG4"/>
<evidence type="ECO:0000313" key="2">
    <source>
        <dbReference type="Proteomes" id="UP000263273"/>
    </source>
</evidence>
<dbReference type="EMBL" id="DNZF01000072">
    <property type="protein sequence ID" value="HBK52975.1"/>
    <property type="molecule type" value="Genomic_DNA"/>
</dbReference>
<evidence type="ECO:0000313" key="1">
    <source>
        <dbReference type="EMBL" id="HBK52975.1"/>
    </source>
</evidence>
<gene>
    <name evidence="1" type="ORF">DDZ44_03430</name>
</gene>
<dbReference type="SUPFAM" id="SSF158622">
    <property type="entry name" value="YheA/YmcA-like"/>
    <property type="match status" value="1"/>
</dbReference>
<sequence length="126" mass="13728">MTSEEIIKMAFELGNAVAQSEEIEGLKASQVRVSQDHMAYDLIMSYQDAKSKMENKLQDGLSIGQAEQANLKNLEQELKSNSIINELMAAQEKFDNLMQAVYFAMNQALSGGCSSGCDSCGGSCNM</sequence>
<proteinExistence type="predicted"/>
<dbReference type="InterPro" id="IPR010368">
    <property type="entry name" value="Com_YlbF"/>
</dbReference>
<dbReference type="Pfam" id="PF06133">
    <property type="entry name" value="Com_YlbF"/>
    <property type="match status" value="1"/>
</dbReference>
<reference evidence="1 2" key="1">
    <citation type="journal article" date="2018" name="Nat. Biotechnol.">
        <title>A standardized bacterial taxonomy based on genome phylogeny substantially revises the tree of life.</title>
        <authorList>
            <person name="Parks D.H."/>
            <person name="Chuvochina M."/>
            <person name="Waite D.W."/>
            <person name="Rinke C."/>
            <person name="Skarshewski A."/>
            <person name="Chaumeil P.A."/>
            <person name="Hugenholtz P."/>
        </authorList>
    </citation>
    <scope>NUCLEOTIDE SEQUENCE [LARGE SCALE GENOMIC DNA]</scope>
    <source>
        <strain evidence="1">UBA10948</strain>
    </source>
</reference>
<dbReference type="RefSeq" id="WP_061213655.1">
    <property type="nucleotide sequence ID" value="NZ_DCDX01000060.1"/>
</dbReference>
<name>A0A354YUG4_9FIRM</name>
<organism evidence="1 2">
    <name type="scientific">Syntrophomonas wolfei</name>
    <dbReference type="NCBI Taxonomy" id="863"/>
    <lineage>
        <taxon>Bacteria</taxon>
        <taxon>Bacillati</taxon>
        <taxon>Bacillota</taxon>
        <taxon>Clostridia</taxon>
        <taxon>Eubacteriales</taxon>
        <taxon>Syntrophomonadaceae</taxon>
        <taxon>Syntrophomonas</taxon>
    </lineage>
</organism>